<evidence type="ECO:0000313" key="1">
    <source>
        <dbReference type="EMBL" id="KAI3729304.1"/>
    </source>
</evidence>
<dbReference type="Proteomes" id="UP001055879">
    <property type="component" value="Linkage Group LG05"/>
</dbReference>
<accession>A0ACB9C4T6</accession>
<keyword evidence="2" id="KW-1185">Reference proteome</keyword>
<evidence type="ECO:0000313" key="2">
    <source>
        <dbReference type="Proteomes" id="UP001055879"/>
    </source>
</evidence>
<reference evidence="1 2" key="2">
    <citation type="journal article" date="2022" name="Mol. Ecol. Resour.">
        <title>The genomes of chicory, endive, great burdock and yacon provide insights into Asteraceae paleo-polyploidization history and plant inulin production.</title>
        <authorList>
            <person name="Fan W."/>
            <person name="Wang S."/>
            <person name="Wang H."/>
            <person name="Wang A."/>
            <person name="Jiang F."/>
            <person name="Liu H."/>
            <person name="Zhao H."/>
            <person name="Xu D."/>
            <person name="Zhang Y."/>
        </authorList>
    </citation>
    <scope>NUCLEOTIDE SEQUENCE [LARGE SCALE GENOMIC DNA]</scope>
    <source>
        <strain evidence="2">cv. Niubang</strain>
    </source>
</reference>
<reference evidence="2" key="1">
    <citation type="journal article" date="2022" name="Mol. Ecol. Resour.">
        <title>The genomes of chicory, endive, great burdock and yacon provide insights into Asteraceae palaeo-polyploidization history and plant inulin production.</title>
        <authorList>
            <person name="Fan W."/>
            <person name="Wang S."/>
            <person name="Wang H."/>
            <person name="Wang A."/>
            <person name="Jiang F."/>
            <person name="Liu H."/>
            <person name="Zhao H."/>
            <person name="Xu D."/>
            <person name="Zhang Y."/>
        </authorList>
    </citation>
    <scope>NUCLEOTIDE SEQUENCE [LARGE SCALE GENOMIC DNA]</scope>
    <source>
        <strain evidence="2">cv. Niubang</strain>
    </source>
</reference>
<dbReference type="EMBL" id="CM042051">
    <property type="protein sequence ID" value="KAI3729304.1"/>
    <property type="molecule type" value="Genomic_DNA"/>
</dbReference>
<name>A0ACB9C4T6_ARCLA</name>
<protein>
    <submittedName>
        <fullName evidence="1">Uncharacterized protein</fullName>
    </submittedName>
</protein>
<gene>
    <name evidence="1" type="ORF">L6452_17958</name>
</gene>
<comment type="caution">
    <text evidence="1">The sequence shown here is derived from an EMBL/GenBank/DDBJ whole genome shotgun (WGS) entry which is preliminary data.</text>
</comment>
<organism evidence="1 2">
    <name type="scientific">Arctium lappa</name>
    <name type="common">Greater burdock</name>
    <name type="synonym">Lappa major</name>
    <dbReference type="NCBI Taxonomy" id="4217"/>
    <lineage>
        <taxon>Eukaryota</taxon>
        <taxon>Viridiplantae</taxon>
        <taxon>Streptophyta</taxon>
        <taxon>Embryophyta</taxon>
        <taxon>Tracheophyta</taxon>
        <taxon>Spermatophyta</taxon>
        <taxon>Magnoliopsida</taxon>
        <taxon>eudicotyledons</taxon>
        <taxon>Gunneridae</taxon>
        <taxon>Pentapetalae</taxon>
        <taxon>asterids</taxon>
        <taxon>campanulids</taxon>
        <taxon>Asterales</taxon>
        <taxon>Asteraceae</taxon>
        <taxon>Carduoideae</taxon>
        <taxon>Cardueae</taxon>
        <taxon>Arctiinae</taxon>
        <taxon>Arctium</taxon>
    </lineage>
</organism>
<sequence length="145" mass="16689">MGSLDEEAWKWHAKGRLVIEDSVANLRRDLITNFRILLQYPLDTTYETGQMDNPFPLPSLTSFIFRPIVADVIEHGHNLFRGSLWLKRLTLWELQRGSEGTRGGEVEASDVSSLTSWILAIRKRWATSYPSDREETEEEYALSCS</sequence>
<proteinExistence type="predicted"/>